<dbReference type="RefSeq" id="WP_188457707.1">
    <property type="nucleotide sequence ID" value="NZ_BMGM01000002.1"/>
</dbReference>
<organism evidence="2 3">
    <name type="scientific">Psychroflexus planctonicus</name>
    <dbReference type="NCBI Taxonomy" id="1526575"/>
    <lineage>
        <taxon>Bacteria</taxon>
        <taxon>Pseudomonadati</taxon>
        <taxon>Bacteroidota</taxon>
        <taxon>Flavobacteriia</taxon>
        <taxon>Flavobacteriales</taxon>
        <taxon>Flavobacteriaceae</taxon>
        <taxon>Psychroflexus</taxon>
    </lineage>
</organism>
<proteinExistence type="predicted"/>
<feature type="transmembrane region" description="Helical" evidence="1">
    <location>
        <begin position="21"/>
        <end position="42"/>
    </location>
</feature>
<gene>
    <name evidence="2" type="ORF">GCM10010832_07030</name>
</gene>
<evidence type="ECO:0000256" key="1">
    <source>
        <dbReference type="SAM" id="Phobius"/>
    </source>
</evidence>
<dbReference type="EMBL" id="BMGM01000002">
    <property type="protein sequence ID" value="GGE29016.1"/>
    <property type="molecule type" value="Genomic_DNA"/>
</dbReference>
<keyword evidence="3" id="KW-1185">Reference proteome</keyword>
<keyword evidence="1" id="KW-1133">Transmembrane helix</keyword>
<feature type="transmembrane region" description="Helical" evidence="1">
    <location>
        <begin position="72"/>
        <end position="90"/>
    </location>
</feature>
<evidence type="ECO:0000313" key="3">
    <source>
        <dbReference type="Proteomes" id="UP000599179"/>
    </source>
</evidence>
<sequence length="207" mass="24715">MNELKFKSNYYDKPICDKHTLYKALVSLIIGFLSFVFIVSYYSKGKYYVSDFYLRVFNRFIDGIKQMNGEELIKTTIIAFLIMVFFYMFFRLIYLRKKLIVAFDINDDDEKISFALRNYQDSKIILKEYSFKSIACIKIYTFDGLSKKKKNGIKFTKKHMTIGRLYYPHPMWNSIEESEIISAIDRLRTNTVEPIQNENNKSHSEKY</sequence>
<dbReference type="Proteomes" id="UP000599179">
    <property type="component" value="Unassembled WGS sequence"/>
</dbReference>
<comment type="caution">
    <text evidence="2">The sequence shown here is derived from an EMBL/GenBank/DDBJ whole genome shotgun (WGS) entry which is preliminary data.</text>
</comment>
<keyword evidence="1" id="KW-0472">Membrane</keyword>
<reference evidence="3" key="1">
    <citation type="journal article" date="2019" name="Int. J. Syst. Evol. Microbiol.">
        <title>The Global Catalogue of Microorganisms (GCM) 10K type strain sequencing project: providing services to taxonomists for standard genome sequencing and annotation.</title>
        <authorList>
            <consortium name="The Broad Institute Genomics Platform"/>
            <consortium name="The Broad Institute Genome Sequencing Center for Infectious Disease"/>
            <person name="Wu L."/>
            <person name="Ma J."/>
        </authorList>
    </citation>
    <scope>NUCLEOTIDE SEQUENCE [LARGE SCALE GENOMIC DNA]</scope>
    <source>
        <strain evidence="3">CGMCC 1.12931</strain>
    </source>
</reference>
<accession>A0ABQ1SFI0</accession>
<evidence type="ECO:0000313" key="2">
    <source>
        <dbReference type="EMBL" id="GGE29016.1"/>
    </source>
</evidence>
<protein>
    <submittedName>
        <fullName evidence="2">Uncharacterized protein</fullName>
    </submittedName>
</protein>
<keyword evidence="1" id="KW-0812">Transmembrane</keyword>
<name>A0ABQ1SFI0_9FLAO</name>